<dbReference type="RefSeq" id="WP_185063171.1">
    <property type="nucleotide sequence ID" value="NZ_BAABJP010000063.1"/>
</dbReference>
<sequence>MNRADAAEQMWVLAQVNDCLDRYSSGIDARDVGRLRECYHQDAVELDGIYGVDLRGFIELVHRFRKPGCVHETVQHAVVRCVPNQLLDAAQVESYLYNVIPPKGPVGPMPETLVGARFVDRFECRSGRWAIANRQLVFVYARTQAPAADAWHQLEADRTSIEANGSVNPVTD</sequence>
<evidence type="ECO:0000259" key="1">
    <source>
        <dbReference type="Pfam" id="PF13577"/>
    </source>
</evidence>
<proteinExistence type="predicted"/>
<organism evidence="2 3">
    <name type="scientific">Pseudonocardia eucalypti</name>
    <dbReference type="NCBI Taxonomy" id="648755"/>
    <lineage>
        <taxon>Bacteria</taxon>
        <taxon>Bacillati</taxon>
        <taxon>Actinomycetota</taxon>
        <taxon>Actinomycetes</taxon>
        <taxon>Pseudonocardiales</taxon>
        <taxon>Pseudonocardiaceae</taxon>
        <taxon>Pseudonocardia</taxon>
    </lineage>
</organism>
<reference evidence="3" key="1">
    <citation type="journal article" date="2019" name="Int. J. Syst. Evol. Microbiol.">
        <title>The Global Catalogue of Microorganisms (GCM) 10K type strain sequencing project: providing services to taxonomists for standard genome sequencing and annotation.</title>
        <authorList>
            <consortium name="The Broad Institute Genomics Platform"/>
            <consortium name="The Broad Institute Genome Sequencing Center for Infectious Disease"/>
            <person name="Wu L."/>
            <person name="Ma J."/>
        </authorList>
    </citation>
    <scope>NUCLEOTIDE SEQUENCE [LARGE SCALE GENOMIC DNA]</scope>
    <source>
        <strain evidence="3">JCM 18303</strain>
    </source>
</reference>
<dbReference type="Gene3D" id="3.10.450.50">
    <property type="match status" value="1"/>
</dbReference>
<dbReference type="InterPro" id="IPR032710">
    <property type="entry name" value="NTF2-like_dom_sf"/>
</dbReference>
<comment type="caution">
    <text evidence="2">The sequence shown here is derived from an EMBL/GenBank/DDBJ whole genome shotgun (WGS) entry which is preliminary data.</text>
</comment>
<evidence type="ECO:0000313" key="2">
    <source>
        <dbReference type="EMBL" id="GAA5175153.1"/>
    </source>
</evidence>
<name>A0ABP9RDV7_9PSEU</name>
<keyword evidence="3" id="KW-1185">Reference proteome</keyword>
<protein>
    <recommendedName>
        <fullName evidence="1">SnoaL-like domain-containing protein</fullName>
    </recommendedName>
</protein>
<accession>A0ABP9RDV7</accession>
<dbReference type="EMBL" id="BAABJP010000063">
    <property type="protein sequence ID" value="GAA5175153.1"/>
    <property type="molecule type" value="Genomic_DNA"/>
</dbReference>
<feature type="domain" description="SnoaL-like" evidence="1">
    <location>
        <begin position="13"/>
        <end position="134"/>
    </location>
</feature>
<dbReference type="SUPFAM" id="SSF54427">
    <property type="entry name" value="NTF2-like"/>
    <property type="match status" value="1"/>
</dbReference>
<dbReference type="Proteomes" id="UP001428817">
    <property type="component" value="Unassembled WGS sequence"/>
</dbReference>
<dbReference type="InterPro" id="IPR037401">
    <property type="entry name" value="SnoaL-like"/>
</dbReference>
<gene>
    <name evidence="2" type="ORF">GCM10023321_80630</name>
</gene>
<evidence type="ECO:0000313" key="3">
    <source>
        <dbReference type="Proteomes" id="UP001428817"/>
    </source>
</evidence>
<dbReference type="Pfam" id="PF13577">
    <property type="entry name" value="SnoaL_4"/>
    <property type="match status" value="1"/>
</dbReference>